<dbReference type="GO" id="GO:0004497">
    <property type="term" value="F:monooxygenase activity"/>
    <property type="evidence" value="ECO:0007669"/>
    <property type="project" value="UniProtKB-KW"/>
</dbReference>
<dbReference type="GO" id="GO:0020037">
    <property type="term" value="F:heme binding"/>
    <property type="evidence" value="ECO:0007669"/>
    <property type="project" value="InterPro"/>
</dbReference>
<evidence type="ECO:0000256" key="13">
    <source>
        <dbReference type="PIRSR" id="PIRSR602401-1"/>
    </source>
</evidence>
<dbReference type="GO" id="GO:0005506">
    <property type="term" value="F:iron ion binding"/>
    <property type="evidence" value="ECO:0007669"/>
    <property type="project" value="InterPro"/>
</dbReference>
<evidence type="ECO:0000256" key="11">
    <source>
        <dbReference type="ARBA" id="ARBA00023033"/>
    </source>
</evidence>
<comment type="cofactor">
    <cofactor evidence="1 13">
        <name>heme</name>
        <dbReference type="ChEBI" id="CHEBI:30413"/>
    </cofactor>
</comment>
<evidence type="ECO:0000313" key="17">
    <source>
        <dbReference type="Proteomes" id="UP000250043"/>
    </source>
</evidence>
<dbReference type="PROSITE" id="PS00086">
    <property type="entry name" value="CYTOCHROME_P450"/>
    <property type="match status" value="1"/>
</dbReference>
<evidence type="ECO:0000256" key="14">
    <source>
        <dbReference type="RuleBase" id="RU000461"/>
    </source>
</evidence>
<proteinExistence type="inferred from homology"/>
<name>A0A8E2B540_9APHY</name>
<evidence type="ECO:0000256" key="6">
    <source>
        <dbReference type="ARBA" id="ARBA00022692"/>
    </source>
</evidence>
<dbReference type="Pfam" id="PF00067">
    <property type="entry name" value="p450"/>
    <property type="match status" value="1"/>
</dbReference>
<evidence type="ECO:0000256" key="4">
    <source>
        <dbReference type="ARBA" id="ARBA00010617"/>
    </source>
</evidence>
<keyword evidence="8" id="KW-1133">Transmembrane helix</keyword>
<dbReference type="PANTHER" id="PTHR46300:SF7">
    <property type="entry name" value="P450, PUTATIVE (EUROFUNG)-RELATED"/>
    <property type="match status" value="1"/>
</dbReference>
<keyword evidence="12" id="KW-0472">Membrane</keyword>
<keyword evidence="15" id="KW-0732">Signal</keyword>
<evidence type="ECO:0000256" key="7">
    <source>
        <dbReference type="ARBA" id="ARBA00022723"/>
    </source>
</evidence>
<dbReference type="InterPro" id="IPR002401">
    <property type="entry name" value="Cyt_P450_E_grp-I"/>
</dbReference>
<keyword evidence="6" id="KW-0812">Transmembrane</keyword>
<evidence type="ECO:0000256" key="15">
    <source>
        <dbReference type="SAM" id="SignalP"/>
    </source>
</evidence>
<dbReference type="SUPFAM" id="SSF48264">
    <property type="entry name" value="Cytochrome P450"/>
    <property type="match status" value="1"/>
</dbReference>
<dbReference type="OrthoDB" id="2789670at2759"/>
<keyword evidence="11 14" id="KW-0503">Monooxygenase</keyword>
<comment type="pathway">
    <text evidence="3">Secondary metabolite biosynthesis.</text>
</comment>
<protein>
    <submittedName>
        <fullName evidence="16">Cytochrome P450</fullName>
    </submittedName>
</protein>
<keyword evidence="9 14" id="KW-0560">Oxidoreductase</keyword>
<sequence length="510" mass="57393">MLFTDALVLLSLLIMVFCIARYRQHTNASKGFPLPPGPPGNIISGNIRALAQDEAHRTFARYRKEYGDLVMLQGLGSKILVLNSLEAMNELFDKRANNYSTRPNFVFAGELMGLNQTVTMMPYGQEWRALRKLAHTALSPAQVKKYHGMEEDVAALLCTHLLESPERFSDHVRTSAGSLMIAITYGIPASPMQTSYIIDGERAADFFTRAIDPGRYLCDFLPFLKYAPSWVSFQRQAREGRELLFGVRGVRRRPLEQVKHEMEAGTAPPSLVHTALLSPPNDVSISQFEWRVMMVAGDIFGAGSDTTHATLLAFIMAMALHRDKQLKAQAEIDAIIGNSRLPIIQDRVDLPYVNALLKETMRWQPVTPTGLPRCSVDDDFYGGYYIPKNTTVLPNVWAIAYEPNEKYNPESFLPERFLDETQNIPDPITWAFGFGRRICPGRYLAEDIIFILMASILAVFDIFPPDDGGITQEFKRGLVRAPNPFQCRIVPRPSADLKFVQARAEQSRTQ</sequence>
<dbReference type="EMBL" id="KV722376">
    <property type="protein sequence ID" value="OCH92010.1"/>
    <property type="molecule type" value="Genomic_DNA"/>
</dbReference>
<dbReference type="AlphaFoldDB" id="A0A8E2B540"/>
<dbReference type="InterPro" id="IPR001128">
    <property type="entry name" value="Cyt_P450"/>
</dbReference>
<keyword evidence="5 13" id="KW-0349">Heme</keyword>
<dbReference type="PRINTS" id="PR00385">
    <property type="entry name" value="P450"/>
</dbReference>
<evidence type="ECO:0000256" key="10">
    <source>
        <dbReference type="ARBA" id="ARBA00023004"/>
    </source>
</evidence>
<dbReference type="Gene3D" id="1.10.630.10">
    <property type="entry name" value="Cytochrome P450"/>
    <property type="match status" value="1"/>
</dbReference>
<evidence type="ECO:0000313" key="16">
    <source>
        <dbReference type="EMBL" id="OCH92010.1"/>
    </source>
</evidence>
<feature type="binding site" description="axial binding residue" evidence="13">
    <location>
        <position position="439"/>
    </location>
    <ligand>
        <name>heme</name>
        <dbReference type="ChEBI" id="CHEBI:30413"/>
    </ligand>
    <ligandPart>
        <name>Fe</name>
        <dbReference type="ChEBI" id="CHEBI:18248"/>
    </ligandPart>
</feature>
<organism evidence="16 17">
    <name type="scientific">Obba rivulosa</name>
    <dbReference type="NCBI Taxonomy" id="1052685"/>
    <lineage>
        <taxon>Eukaryota</taxon>
        <taxon>Fungi</taxon>
        <taxon>Dikarya</taxon>
        <taxon>Basidiomycota</taxon>
        <taxon>Agaricomycotina</taxon>
        <taxon>Agaricomycetes</taxon>
        <taxon>Polyporales</taxon>
        <taxon>Gelatoporiaceae</taxon>
        <taxon>Obba</taxon>
    </lineage>
</organism>
<dbReference type="InterPro" id="IPR050364">
    <property type="entry name" value="Cytochrome_P450_fung"/>
</dbReference>
<dbReference type="InterPro" id="IPR017972">
    <property type="entry name" value="Cyt_P450_CS"/>
</dbReference>
<gene>
    <name evidence="16" type="ORF">OBBRIDRAFT_752300</name>
</gene>
<evidence type="ECO:0000256" key="5">
    <source>
        <dbReference type="ARBA" id="ARBA00022617"/>
    </source>
</evidence>
<comment type="subcellular location">
    <subcellularLocation>
        <location evidence="2">Membrane</location>
        <topology evidence="2">Single-pass membrane protein</topology>
    </subcellularLocation>
</comment>
<dbReference type="GO" id="GO:0016705">
    <property type="term" value="F:oxidoreductase activity, acting on paired donors, with incorporation or reduction of molecular oxygen"/>
    <property type="evidence" value="ECO:0007669"/>
    <property type="project" value="InterPro"/>
</dbReference>
<evidence type="ECO:0000256" key="12">
    <source>
        <dbReference type="ARBA" id="ARBA00023136"/>
    </source>
</evidence>
<dbReference type="CDD" id="cd11065">
    <property type="entry name" value="CYP64-like"/>
    <property type="match status" value="1"/>
</dbReference>
<evidence type="ECO:0000256" key="9">
    <source>
        <dbReference type="ARBA" id="ARBA00023002"/>
    </source>
</evidence>
<dbReference type="InterPro" id="IPR036396">
    <property type="entry name" value="Cyt_P450_sf"/>
</dbReference>
<keyword evidence="17" id="KW-1185">Reference proteome</keyword>
<evidence type="ECO:0000256" key="2">
    <source>
        <dbReference type="ARBA" id="ARBA00004167"/>
    </source>
</evidence>
<dbReference type="Proteomes" id="UP000250043">
    <property type="component" value="Unassembled WGS sequence"/>
</dbReference>
<evidence type="ECO:0000256" key="8">
    <source>
        <dbReference type="ARBA" id="ARBA00022989"/>
    </source>
</evidence>
<feature type="signal peptide" evidence="15">
    <location>
        <begin position="1"/>
        <end position="20"/>
    </location>
</feature>
<reference evidence="16 17" key="1">
    <citation type="submission" date="2016-07" db="EMBL/GenBank/DDBJ databases">
        <title>Draft genome of the white-rot fungus Obba rivulosa 3A-2.</title>
        <authorList>
            <consortium name="DOE Joint Genome Institute"/>
            <person name="Miettinen O."/>
            <person name="Riley R."/>
            <person name="Acob R."/>
            <person name="Barry K."/>
            <person name="Cullen D."/>
            <person name="De Vries R."/>
            <person name="Hainaut M."/>
            <person name="Hatakka A."/>
            <person name="Henrissat B."/>
            <person name="Hilden K."/>
            <person name="Kuo R."/>
            <person name="Labutti K."/>
            <person name="Lipzen A."/>
            <person name="Makela M.R."/>
            <person name="Sandor L."/>
            <person name="Spatafora J.W."/>
            <person name="Grigoriev I.V."/>
            <person name="Hibbett D.S."/>
        </authorList>
    </citation>
    <scope>NUCLEOTIDE SEQUENCE [LARGE SCALE GENOMIC DNA]</scope>
    <source>
        <strain evidence="16 17">3A-2</strain>
    </source>
</reference>
<feature type="chain" id="PRO_5034201446" evidence="15">
    <location>
        <begin position="21"/>
        <end position="510"/>
    </location>
</feature>
<evidence type="ECO:0000256" key="1">
    <source>
        <dbReference type="ARBA" id="ARBA00001971"/>
    </source>
</evidence>
<comment type="similarity">
    <text evidence="4 14">Belongs to the cytochrome P450 family.</text>
</comment>
<evidence type="ECO:0000256" key="3">
    <source>
        <dbReference type="ARBA" id="ARBA00005179"/>
    </source>
</evidence>
<keyword evidence="7 13" id="KW-0479">Metal-binding</keyword>
<keyword evidence="10 13" id="KW-0408">Iron</keyword>
<dbReference type="GO" id="GO:0016020">
    <property type="term" value="C:membrane"/>
    <property type="evidence" value="ECO:0007669"/>
    <property type="project" value="UniProtKB-SubCell"/>
</dbReference>
<dbReference type="PANTHER" id="PTHR46300">
    <property type="entry name" value="P450, PUTATIVE (EUROFUNG)-RELATED-RELATED"/>
    <property type="match status" value="1"/>
</dbReference>
<dbReference type="PRINTS" id="PR00463">
    <property type="entry name" value="EP450I"/>
</dbReference>
<accession>A0A8E2B540</accession>